<evidence type="ECO:0000256" key="1">
    <source>
        <dbReference type="SAM" id="MobiDB-lite"/>
    </source>
</evidence>
<dbReference type="EMBL" id="VMNF01000006">
    <property type="protein sequence ID" value="TXC06815.1"/>
    <property type="molecule type" value="Genomic_DNA"/>
</dbReference>
<dbReference type="AlphaFoldDB" id="A0A5C6T723"/>
<reference evidence="2 3" key="1">
    <citation type="submission" date="2019-07" db="EMBL/GenBank/DDBJ databases">
        <title>The First High-Quality Draft Genome Sequence of the Causal Agent of the Current Panama Disease Epidemic.</title>
        <authorList>
            <person name="Warmington R.J."/>
            <person name="Kay W."/>
            <person name="Jeffries A."/>
            <person name="Bebber D."/>
            <person name="Moore K."/>
            <person name="Studholme D.J."/>
        </authorList>
    </citation>
    <scope>NUCLEOTIDE SEQUENCE [LARGE SCALE GENOMIC DNA]</scope>
    <source>
        <strain evidence="2 3">TR4</strain>
    </source>
</reference>
<proteinExistence type="predicted"/>
<comment type="caution">
    <text evidence="2">The sequence shown here is derived from an EMBL/GenBank/DDBJ whole genome shotgun (WGS) entry which is preliminary data.</text>
</comment>
<evidence type="ECO:0000313" key="3">
    <source>
        <dbReference type="Proteomes" id="UP000321331"/>
    </source>
</evidence>
<organism evidence="2 3">
    <name type="scientific">Fusarium oxysporum f. sp. cubense</name>
    <dbReference type="NCBI Taxonomy" id="61366"/>
    <lineage>
        <taxon>Eukaryota</taxon>
        <taxon>Fungi</taxon>
        <taxon>Dikarya</taxon>
        <taxon>Ascomycota</taxon>
        <taxon>Pezizomycotina</taxon>
        <taxon>Sordariomycetes</taxon>
        <taxon>Hypocreomycetidae</taxon>
        <taxon>Hypocreales</taxon>
        <taxon>Nectriaceae</taxon>
        <taxon>Fusarium</taxon>
        <taxon>Fusarium oxysporum species complex</taxon>
    </lineage>
</organism>
<evidence type="ECO:0000313" key="2">
    <source>
        <dbReference type="EMBL" id="TXC06815.1"/>
    </source>
</evidence>
<accession>A0A5C6T723</accession>
<dbReference type="Proteomes" id="UP000321331">
    <property type="component" value="Unassembled WGS sequence"/>
</dbReference>
<sequence length="123" mass="13680">MHPAAASATRRREQAQNPRTRSGPRFGALETPNHSPAQCNALRASTDCSVLVSNKRDDNPSSVTLIDDWIIFPDTNSTQRIAIMMYVCYYVCLQVWEASQSLSDLLHSCPLTWLDTMSLPNPG</sequence>
<feature type="region of interest" description="Disordered" evidence="1">
    <location>
        <begin position="1"/>
        <end position="34"/>
    </location>
</feature>
<name>A0A5C6T723_FUSOC</name>
<gene>
    <name evidence="2" type="ORF">FocTR4_00010608</name>
</gene>
<protein>
    <submittedName>
        <fullName evidence="2">Uncharacterized protein</fullName>
    </submittedName>
</protein>